<dbReference type="Gene3D" id="4.10.240.10">
    <property type="entry name" value="Zn(2)-C6 fungal-type DNA-binding domain"/>
    <property type="match status" value="1"/>
</dbReference>
<dbReference type="CDD" id="cd00067">
    <property type="entry name" value="GAL4"/>
    <property type="match status" value="1"/>
</dbReference>
<evidence type="ECO:0000259" key="7">
    <source>
        <dbReference type="PROSITE" id="PS50048"/>
    </source>
</evidence>
<dbReference type="CDD" id="cd12148">
    <property type="entry name" value="fungal_TF_MHR"/>
    <property type="match status" value="1"/>
</dbReference>
<comment type="caution">
    <text evidence="8">The sequence shown here is derived from an EMBL/GenBank/DDBJ whole genome shotgun (WGS) entry which is preliminary data.</text>
</comment>
<evidence type="ECO:0000256" key="4">
    <source>
        <dbReference type="ARBA" id="ARBA00023163"/>
    </source>
</evidence>
<dbReference type="PANTHER" id="PTHR47338:SF5">
    <property type="entry name" value="ZN(II)2CYS6 TRANSCRIPTION FACTOR (EUROFUNG)"/>
    <property type="match status" value="1"/>
</dbReference>
<dbReference type="EMBL" id="JASNQZ010000008">
    <property type="protein sequence ID" value="KAL0954222.1"/>
    <property type="molecule type" value="Genomic_DNA"/>
</dbReference>
<dbReference type="PROSITE" id="PS00463">
    <property type="entry name" value="ZN2_CY6_FUNGAL_1"/>
    <property type="match status" value="1"/>
</dbReference>
<dbReference type="Proteomes" id="UP001556367">
    <property type="component" value="Unassembled WGS sequence"/>
</dbReference>
<organism evidence="8 9">
    <name type="scientific">Hohenbuehelia grisea</name>
    <dbReference type="NCBI Taxonomy" id="104357"/>
    <lineage>
        <taxon>Eukaryota</taxon>
        <taxon>Fungi</taxon>
        <taxon>Dikarya</taxon>
        <taxon>Basidiomycota</taxon>
        <taxon>Agaricomycotina</taxon>
        <taxon>Agaricomycetes</taxon>
        <taxon>Agaricomycetidae</taxon>
        <taxon>Agaricales</taxon>
        <taxon>Pleurotineae</taxon>
        <taxon>Pleurotaceae</taxon>
        <taxon>Hohenbuehelia</taxon>
    </lineage>
</organism>
<dbReference type="SMART" id="SM00066">
    <property type="entry name" value="GAL4"/>
    <property type="match status" value="1"/>
</dbReference>
<dbReference type="PANTHER" id="PTHR47338">
    <property type="entry name" value="ZN(II)2CYS6 TRANSCRIPTION FACTOR (EUROFUNG)-RELATED"/>
    <property type="match status" value="1"/>
</dbReference>
<dbReference type="SUPFAM" id="SSF57701">
    <property type="entry name" value="Zn2/Cys6 DNA-binding domain"/>
    <property type="match status" value="1"/>
</dbReference>
<evidence type="ECO:0000256" key="6">
    <source>
        <dbReference type="SAM" id="MobiDB-lite"/>
    </source>
</evidence>
<evidence type="ECO:0000313" key="9">
    <source>
        <dbReference type="Proteomes" id="UP001556367"/>
    </source>
</evidence>
<dbReference type="PROSITE" id="PS50048">
    <property type="entry name" value="ZN2_CY6_FUNGAL_2"/>
    <property type="match status" value="1"/>
</dbReference>
<protein>
    <recommendedName>
        <fullName evidence="7">Zn(2)-C6 fungal-type domain-containing protein</fullName>
    </recommendedName>
</protein>
<evidence type="ECO:0000256" key="3">
    <source>
        <dbReference type="ARBA" id="ARBA00023015"/>
    </source>
</evidence>
<dbReference type="InterPro" id="IPR001138">
    <property type="entry name" value="Zn2Cys6_DnaBD"/>
</dbReference>
<keyword evidence="5" id="KW-0539">Nucleus</keyword>
<feature type="region of interest" description="Disordered" evidence="6">
    <location>
        <begin position="58"/>
        <end position="79"/>
    </location>
</feature>
<reference evidence="9" key="1">
    <citation type="submission" date="2024-06" db="EMBL/GenBank/DDBJ databases">
        <title>Multi-omics analyses provide insights into the biosynthesis of the anticancer antibiotic pleurotin in Hohenbuehelia grisea.</title>
        <authorList>
            <person name="Weaver J.A."/>
            <person name="Alberti F."/>
        </authorList>
    </citation>
    <scope>NUCLEOTIDE SEQUENCE [LARGE SCALE GENOMIC DNA]</scope>
    <source>
        <strain evidence="9">T-177</strain>
    </source>
</reference>
<comment type="subcellular location">
    <subcellularLocation>
        <location evidence="1">Nucleus</location>
    </subcellularLocation>
</comment>
<sequence length="554" mass="62419">MRKQHGKKPISRLQPHKACKQCRQRKNKCKGGRPCTQCVLLEQEQLCVDAPGPKKKYLKNSESQYSPVPSLPEVASDAASDQEFESDVESCEDMDHGAGDPFRASTPLSEGQEARTLITESDYQTFLRYATKIGFFMHPQFFRSHIFDDVDKMWCDKHGKSQALEYAIYVWLATLAKPGMAYHGDAPRIADTAVTLAALEEKTIVPRRPVLRLHLLQAQILLGFYFLKEGKFLVASECTSTAISLAIDQWNWTSQANEPVKPSSFCVTSLSELLHSLTPDRPEATQLHPDILNVLLIVCGLNQMLAAVSSLSHNILFTQEITAWECYTEVDMVLPDLEAFIGAFPVFEDHRDCLANLMLLKSSIILREVNDLVRSLPPARGFVHDHEATPFCRFIEDNEECFVYCHHHERLSALLKTLTTHLDRMPTVTASSKPRPFALPRGICETIRMTLYRATAEHSKTAMYECVISANKIIESAASFFAGETMDIIDPFYGIIIVAACRVLMDNARLYPPPRMNISPGMQTYLQIGISLLERLASTNTIIRDQLEALREVY</sequence>
<proteinExistence type="predicted"/>
<feature type="domain" description="Zn(2)-C6 fungal-type" evidence="7">
    <location>
        <begin position="18"/>
        <end position="49"/>
    </location>
</feature>
<dbReference type="InterPro" id="IPR036864">
    <property type="entry name" value="Zn2-C6_fun-type_DNA-bd_sf"/>
</dbReference>
<evidence type="ECO:0000256" key="2">
    <source>
        <dbReference type="ARBA" id="ARBA00022723"/>
    </source>
</evidence>
<keyword evidence="2" id="KW-0479">Metal-binding</keyword>
<keyword evidence="3" id="KW-0805">Transcription regulation</keyword>
<evidence type="ECO:0000256" key="1">
    <source>
        <dbReference type="ARBA" id="ARBA00004123"/>
    </source>
</evidence>
<keyword evidence="4" id="KW-0804">Transcription</keyword>
<evidence type="ECO:0000313" key="8">
    <source>
        <dbReference type="EMBL" id="KAL0954222.1"/>
    </source>
</evidence>
<keyword evidence="9" id="KW-1185">Reference proteome</keyword>
<accession>A0ABR3JEY6</accession>
<evidence type="ECO:0000256" key="5">
    <source>
        <dbReference type="ARBA" id="ARBA00023242"/>
    </source>
</evidence>
<dbReference type="Pfam" id="PF00172">
    <property type="entry name" value="Zn_clus"/>
    <property type="match status" value="1"/>
</dbReference>
<dbReference type="InterPro" id="IPR050815">
    <property type="entry name" value="TF_fung"/>
</dbReference>
<gene>
    <name evidence="8" type="ORF">HGRIS_005350</name>
</gene>
<name>A0ABR3JEY6_9AGAR</name>